<protein>
    <submittedName>
        <fullName evidence="9">TrkH family potassium uptake protein</fullName>
    </submittedName>
</protein>
<proteinExistence type="predicted"/>
<comment type="caution">
    <text evidence="9">The sequence shown here is derived from an EMBL/GenBank/DDBJ whole genome shotgun (WGS) entry which is preliminary data.</text>
</comment>
<evidence type="ECO:0000256" key="3">
    <source>
        <dbReference type="ARBA" id="ARBA00022475"/>
    </source>
</evidence>
<dbReference type="EMBL" id="AGYR01000035">
    <property type="protein sequence ID" value="ENZ13194.1"/>
    <property type="molecule type" value="Genomic_DNA"/>
</dbReference>
<evidence type="ECO:0000313" key="10">
    <source>
        <dbReference type="Proteomes" id="UP000013085"/>
    </source>
</evidence>
<keyword evidence="7 8" id="KW-0472">Membrane</keyword>
<dbReference type="PANTHER" id="PTHR32024">
    <property type="entry name" value="TRK SYSTEM POTASSIUM UPTAKE PROTEIN TRKG-RELATED"/>
    <property type="match status" value="1"/>
</dbReference>
<feature type="transmembrane region" description="Helical" evidence="8">
    <location>
        <begin position="358"/>
        <end position="382"/>
    </location>
</feature>
<dbReference type="GO" id="GO:0008324">
    <property type="term" value="F:monoatomic cation transmembrane transporter activity"/>
    <property type="evidence" value="ECO:0007669"/>
    <property type="project" value="InterPro"/>
</dbReference>
<name>A0A0E2H9R8_9FIRM</name>
<dbReference type="Pfam" id="PF02386">
    <property type="entry name" value="TrkH"/>
    <property type="match status" value="1"/>
</dbReference>
<reference evidence="9 10" key="1">
    <citation type="submission" date="2013-01" db="EMBL/GenBank/DDBJ databases">
        <title>The Genome Sequence of Clostridium clostridioforme 90A8.</title>
        <authorList>
            <consortium name="The Broad Institute Genome Sequencing Platform"/>
            <person name="Earl A."/>
            <person name="Ward D."/>
            <person name="Feldgarden M."/>
            <person name="Gevers D."/>
            <person name="Courvalin P."/>
            <person name="Lambert T."/>
            <person name="Walker B."/>
            <person name="Young S.K."/>
            <person name="Zeng Q."/>
            <person name="Gargeya S."/>
            <person name="Fitzgerald M."/>
            <person name="Haas B."/>
            <person name="Abouelleil A."/>
            <person name="Alvarado L."/>
            <person name="Arachchi H.M."/>
            <person name="Berlin A.M."/>
            <person name="Chapman S.B."/>
            <person name="Dewar J."/>
            <person name="Goldberg J."/>
            <person name="Griggs A."/>
            <person name="Gujja S."/>
            <person name="Hansen M."/>
            <person name="Howarth C."/>
            <person name="Imamovic A."/>
            <person name="Larimer J."/>
            <person name="McCowan C."/>
            <person name="Murphy C."/>
            <person name="Neiman D."/>
            <person name="Pearson M."/>
            <person name="Priest M."/>
            <person name="Roberts A."/>
            <person name="Saif S."/>
            <person name="Shea T."/>
            <person name="Sisk P."/>
            <person name="Sykes S."/>
            <person name="Wortman J."/>
            <person name="Nusbaum C."/>
            <person name="Birren B."/>
        </authorList>
    </citation>
    <scope>NUCLEOTIDE SEQUENCE [LARGE SCALE GENOMIC DNA]</scope>
    <source>
        <strain evidence="9 10">90A8</strain>
    </source>
</reference>
<evidence type="ECO:0000256" key="1">
    <source>
        <dbReference type="ARBA" id="ARBA00004651"/>
    </source>
</evidence>
<evidence type="ECO:0000256" key="7">
    <source>
        <dbReference type="ARBA" id="ARBA00023136"/>
    </source>
</evidence>
<evidence type="ECO:0000313" key="9">
    <source>
        <dbReference type="EMBL" id="ENZ13194.1"/>
    </source>
</evidence>
<dbReference type="GeneID" id="57960640"/>
<evidence type="ECO:0000256" key="2">
    <source>
        <dbReference type="ARBA" id="ARBA00022448"/>
    </source>
</evidence>
<dbReference type="Proteomes" id="UP000013085">
    <property type="component" value="Unassembled WGS sequence"/>
</dbReference>
<evidence type="ECO:0000256" key="6">
    <source>
        <dbReference type="ARBA" id="ARBA00023065"/>
    </source>
</evidence>
<keyword evidence="4 8" id="KW-0812">Transmembrane</keyword>
<evidence type="ECO:0000256" key="4">
    <source>
        <dbReference type="ARBA" id="ARBA00022692"/>
    </source>
</evidence>
<keyword evidence="6" id="KW-0406">Ion transport</keyword>
<feature type="transmembrane region" description="Helical" evidence="8">
    <location>
        <begin position="310"/>
        <end position="337"/>
    </location>
</feature>
<comment type="subcellular location">
    <subcellularLocation>
        <location evidence="1">Cell membrane</location>
        <topology evidence="1">Multi-pass membrane protein</topology>
    </subcellularLocation>
</comment>
<evidence type="ECO:0000256" key="5">
    <source>
        <dbReference type="ARBA" id="ARBA00022989"/>
    </source>
</evidence>
<organism evidence="9 10">
    <name type="scientific">[Clostridium] clostridioforme 90A8</name>
    <dbReference type="NCBI Taxonomy" id="999408"/>
    <lineage>
        <taxon>Bacteria</taxon>
        <taxon>Bacillati</taxon>
        <taxon>Bacillota</taxon>
        <taxon>Clostridia</taxon>
        <taxon>Lachnospirales</taxon>
        <taxon>Lachnospiraceae</taxon>
        <taxon>Enterocloster</taxon>
    </lineage>
</organism>
<feature type="transmembrane region" description="Helical" evidence="8">
    <location>
        <begin position="418"/>
        <end position="438"/>
    </location>
</feature>
<keyword evidence="2" id="KW-0813">Transport</keyword>
<dbReference type="RefSeq" id="WP_002587644.1">
    <property type="nucleotide sequence ID" value="NZ_KB850977.1"/>
</dbReference>
<dbReference type="PATRIC" id="fig|999408.3.peg.3389"/>
<feature type="transmembrane region" description="Helical" evidence="8">
    <location>
        <begin position="85"/>
        <end position="109"/>
    </location>
</feature>
<evidence type="ECO:0000256" key="8">
    <source>
        <dbReference type="SAM" id="Phobius"/>
    </source>
</evidence>
<feature type="transmembrane region" description="Helical" evidence="8">
    <location>
        <begin position="243"/>
        <end position="262"/>
    </location>
</feature>
<dbReference type="InterPro" id="IPR003445">
    <property type="entry name" value="Cat_transpt"/>
</dbReference>
<dbReference type="GO" id="GO:0005886">
    <property type="term" value="C:plasma membrane"/>
    <property type="evidence" value="ECO:0007669"/>
    <property type="project" value="UniProtKB-SubCell"/>
</dbReference>
<dbReference type="PANTHER" id="PTHR32024:SF1">
    <property type="entry name" value="KTR SYSTEM POTASSIUM UPTAKE PROTEIN B"/>
    <property type="match status" value="1"/>
</dbReference>
<dbReference type="HOGENOM" id="CLU_026429_0_1_9"/>
<feature type="transmembrane region" description="Helical" evidence="8">
    <location>
        <begin position="204"/>
        <end position="223"/>
    </location>
</feature>
<keyword evidence="5 8" id="KW-1133">Transmembrane helix</keyword>
<gene>
    <name evidence="9" type="ORF">HMPREF1090_03131</name>
</gene>
<dbReference type="AlphaFoldDB" id="A0A0E2H9R8"/>
<keyword evidence="3" id="KW-1003">Cell membrane</keyword>
<feature type="transmembrane region" description="Helical" evidence="8">
    <location>
        <begin position="24"/>
        <end position="42"/>
    </location>
</feature>
<sequence length="457" mass="49902">MNEKLFGKKPKHYRLKKHISQTQFIAYGFFLIIMTGSLLLMLPIASRDGQSEPFLNCLFTAASASCVTGLVVADTWTQWSLFGQMVLLVLIQLGGLGFISIGIFLSIVLRRKIGLKERGLMQESVNTLQIGGMVKLAKKIIIGTAIFEGTGAVILSCRFIPEYGLVRGTWYGIFHSVSAFCNAGFDLMGHTSQYISLCNYEGDWVVIGTISFLIITGGIGFIVWDDLSRKKLDFRHYMLHTKIVLVTTGVLLLTSTILFYLMERGNILVGLNGSETFLACFFSAVTPRTAGFNNVDTAALTDGSKFLSAILMFIGGSPGSTAGGIKTSTLAVLLLYVHSNIRQTYGVEIFGRRLEDESIRQSACILTINLGLMLAATIAIMVSQNLPMSDVFFETCSAIGTSGMSTGVTRSLNSFSRIVIILLMYCGRIGSLSFALAFTRSNRKPHVQLPAERITIG</sequence>
<dbReference type="GO" id="GO:0030001">
    <property type="term" value="P:metal ion transport"/>
    <property type="evidence" value="ECO:0007669"/>
    <property type="project" value="UniProtKB-ARBA"/>
</dbReference>
<feature type="transmembrane region" description="Helical" evidence="8">
    <location>
        <begin position="54"/>
        <end position="73"/>
    </location>
</feature>
<accession>A0A0E2H9R8</accession>